<evidence type="ECO:0000313" key="3">
    <source>
        <dbReference type="Proteomes" id="UP000648075"/>
    </source>
</evidence>
<dbReference type="Proteomes" id="UP000648075">
    <property type="component" value="Unassembled WGS sequence"/>
</dbReference>
<organism evidence="2 3">
    <name type="scientific">Novosphingobium colocasiae</name>
    <dbReference type="NCBI Taxonomy" id="1256513"/>
    <lineage>
        <taxon>Bacteria</taxon>
        <taxon>Pseudomonadati</taxon>
        <taxon>Pseudomonadota</taxon>
        <taxon>Alphaproteobacteria</taxon>
        <taxon>Sphingomonadales</taxon>
        <taxon>Sphingomonadaceae</taxon>
        <taxon>Novosphingobium</taxon>
    </lineage>
</organism>
<comment type="caution">
    <text evidence="2">The sequence shown here is derived from an EMBL/GenBank/DDBJ whole genome shotgun (WGS) entry which is preliminary data.</text>
</comment>
<reference evidence="2" key="2">
    <citation type="submission" date="2020-09" db="EMBL/GenBank/DDBJ databases">
        <authorList>
            <person name="Sun Q."/>
            <person name="Kim S."/>
        </authorList>
    </citation>
    <scope>NUCLEOTIDE SEQUENCE</scope>
    <source>
        <strain evidence="2">KCTC 32255</strain>
    </source>
</reference>
<evidence type="ECO:0000256" key="1">
    <source>
        <dbReference type="SAM" id="MobiDB-lite"/>
    </source>
</evidence>
<evidence type="ECO:0000313" key="2">
    <source>
        <dbReference type="EMBL" id="GGY98943.1"/>
    </source>
</evidence>
<dbReference type="EMBL" id="BMZA01000003">
    <property type="protein sequence ID" value="GGY98943.1"/>
    <property type="molecule type" value="Genomic_DNA"/>
</dbReference>
<accession>A0A918PCQ0</accession>
<dbReference type="RefSeq" id="WP_189620272.1">
    <property type="nucleotide sequence ID" value="NZ_BMZA01000003.1"/>
</dbReference>
<reference evidence="2" key="1">
    <citation type="journal article" date="2014" name="Int. J. Syst. Evol. Microbiol.">
        <title>Complete genome sequence of Corynebacterium casei LMG S-19264T (=DSM 44701T), isolated from a smear-ripened cheese.</title>
        <authorList>
            <consortium name="US DOE Joint Genome Institute (JGI-PGF)"/>
            <person name="Walter F."/>
            <person name="Albersmeier A."/>
            <person name="Kalinowski J."/>
            <person name="Ruckert C."/>
        </authorList>
    </citation>
    <scope>NUCLEOTIDE SEQUENCE</scope>
    <source>
        <strain evidence="2">KCTC 32255</strain>
    </source>
</reference>
<proteinExistence type="predicted"/>
<keyword evidence="3" id="KW-1185">Reference proteome</keyword>
<sequence length="217" mass="23008">MRTLTLLLAPAALLTGCTPDPDAPEARQTSVVEDMASPVDPSQSVTEPPADHLAPDDPPVVHRPLTADLVRREWARAANRKGCAPLLLTSDAGAPASARAAHFAGGWAVAFDLPGTRSAYGIAGTGSLDENEVPPAQSEARLSAQWPHFIRLPDLPQPAYAVYGLEGARPFAAANPDGRGENALAYVRVGGQRCLYNVWSRLGRAHLEALLDSLRQP</sequence>
<feature type="region of interest" description="Disordered" evidence="1">
    <location>
        <begin position="15"/>
        <end position="61"/>
    </location>
</feature>
<protein>
    <submittedName>
        <fullName evidence="2">Uncharacterized protein</fullName>
    </submittedName>
</protein>
<dbReference type="AlphaFoldDB" id="A0A918PCQ0"/>
<name>A0A918PCQ0_9SPHN</name>
<gene>
    <name evidence="2" type="ORF">GCM10011614_12330</name>
</gene>
<dbReference type="PROSITE" id="PS51257">
    <property type="entry name" value="PROKAR_LIPOPROTEIN"/>
    <property type="match status" value="1"/>
</dbReference>